<dbReference type="PANTHER" id="PTHR42942">
    <property type="entry name" value="6-O-METHYLGUANINE DNA METHYLTRANSFERASE"/>
    <property type="match status" value="1"/>
</dbReference>
<dbReference type="Pfam" id="PF01035">
    <property type="entry name" value="DNA_binding_1"/>
    <property type="match status" value="1"/>
</dbReference>
<dbReference type="AlphaFoldDB" id="A0A1M6JZ13"/>
<dbReference type="InterPro" id="IPR052520">
    <property type="entry name" value="ATL_DNA_repair"/>
</dbReference>
<evidence type="ECO:0000256" key="3">
    <source>
        <dbReference type="ARBA" id="ARBA00022679"/>
    </source>
</evidence>
<dbReference type="Proteomes" id="UP000184192">
    <property type="component" value="Unassembled WGS sequence"/>
</dbReference>
<dbReference type="EC" id="2.1.1.63" evidence="8"/>
<keyword evidence="2 8" id="KW-0489">Methyltransferase</keyword>
<dbReference type="PANTHER" id="PTHR42942:SF1">
    <property type="entry name" value="ALKYLTRANSFERASE-LIKE PROTEIN 1"/>
    <property type="match status" value="1"/>
</dbReference>
<dbReference type="RefSeq" id="WP_009128808.1">
    <property type="nucleotide sequence ID" value="NZ_CABMFG010000013.1"/>
</dbReference>
<dbReference type="EMBL" id="FQZN01000033">
    <property type="protein sequence ID" value="SHJ51935.1"/>
    <property type="molecule type" value="Genomic_DNA"/>
</dbReference>
<comment type="catalytic activity">
    <reaction evidence="6">
        <text>a 6-O-methyl-2'-deoxyguanosine in DNA + L-cysteinyl-[protein] = S-methyl-L-cysteinyl-[protein] + a 2'-deoxyguanosine in DNA</text>
        <dbReference type="Rhea" id="RHEA:24000"/>
        <dbReference type="Rhea" id="RHEA-COMP:10131"/>
        <dbReference type="Rhea" id="RHEA-COMP:10132"/>
        <dbReference type="Rhea" id="RHEA-COMP:11367"/>
        <dbReference type="Rhea" id="RHEA-COMP:11368"/>
        <dbReference type="ChEBI" id="CHEBI:29950"/>
        <dbReference type="ChEBI" id="CHEBI:82612"/>
        <dbReference type="ChEBI" id="CHEBI:85445"/>
        <dbReference type="ChEBI" id="CHEBI:85448"/>
        <dbReference type="EC" id="2.1.1.63"/>
    </reaction>
</comment>
<dbReference type="OrthoDB" id="9132167at2"/>
<dbReference type="GeneID" id="92714101"/>
<name>A0A1M6JZ13_9BACE</name>
<dbReference type="InterPro" id="IPR001497">
    <property type="entry name" value="MethylDNA_cys_MeTrfase_AS"/>
</dbReference>
<accession>A0A1M6JZ13</accession>
<dbReference type="PROSITE" id="PS00374">
    <property type="entry name" value="MGMT"/>
    <property type="match status" value="1"/>
</dbReference>
<protein>
    <submittedName>
        <fullName evidence="8">Methylated-DNA--[protein]-cysteine S-methyltransferase</fullName>
        <ecNumber evidence="8">2.1.1.63</ecNumber>
    </submittedName>
    <submittedName>
        <fullName evidence="9">O(6)-alkylguanine repair protein YbaZ</fullName>
    </submittedName>
</protein>
<dbReference type="Gene3D" id="1.10.10.10">
    <property type="entry name" value="Winged helix-like DNA-binding domain superfamily/Winged helix DNA-binding domain"/>
    <property type="match status" value="1"/>
</dbReference>
<evidence type="ECO:0000259" key="7">
    <source>
        <dbReference type="Pfam" id="PF01035"/>
    </source>
</evidence>
<dbReference type="GO" id="GO:0006281">
    <property type="term" value="P:DNA repair"/>
    <property type="evidence" value="ECO:0007669"/>
    <property type="project" value="UniProtKB-KW"/>
</dbReference>
<dbReference type="Proteomes" id="UP000286075">
    <property type="component" value="Unassembled WGS sequence"/>
</dbReference>
<dbReference type="NCBIfam" id="TIGR00589">
    <property type="entry name" value="ogt"/>
    <property type="match status" value="1"/>
</dbReference>
<proteinExistence type="predicted"/>
<keyword evidence="10" id="KW-1185">Reference proteome</keyword>
<comment type="catalytic activity">
    <reaction evidence="1">
        <text>a 4-O-methyl-thymidine in DNA + L-cysteinyl-[protein] = a thymidine in DNA + S-methyl-L-cysteinyl-[protein]</text>
        <dbReference type="Rhea" id="RHEA:53428"/>
        <dbReference type="Rhea" id="RHEA-COMP:10131"/>
        <dbReference type="Rhea" id="RHEA-COMP:10132"/>
        <dbReference type="Rhea" id="RHEA-COMP:13555"/>
        <dbReference type="Rhea" id="RHEA-COMP:13556"/>
        <dbReference type="ChEBI" id="CHEBI:29950"/>
        <dbReference type="ChEBI" id="CHEBI:82612"/>
        <dbReference type="ChEBI" id="CHEBI:137386"/>
        <dbReference type="ChEBI" id="CHEBI:137387"/>
        <dbReference type="EC" id="2.1.1.63"/>
    </reaction>
</comment>
<feature type="domain" description="Methylated-DNA-[protein]-cysteine S-methyltransferase DNA binding" evidence="7">
    <location>
        <begin position="6"/>
        <end position="82"/>
    </location>
</feature>
<dbReference type="GO" id="GO:0003908">
    <property type="term" value="F:methylated-DNA-[protein]-cysteine S-methyltransferase activity"/>
    <property type="evidence" value="ECO:0007669"/>
    <property type="project" value="UniProtKB-EC"/>
</dbReference>
<evidence type="ECO:0000256" key="6">
    <source>
        <dbReference type="ARBA" id="ARBA00049348"/>
    </source>
</evidence>
<dbReference type="InterPro" id="IPR036217">
    <property type="entry name" value="MethylDNA_cys_MeTrfase_DNAb"/>
</dbReference>
<evidence type="ECO:0000313" key="11">
    <source>
        <dbReference type="Proteomes" id="UP000286075"/>
    </source>
</evidence>
<reference evidence="9" key="1">
    <citation type="submission" date="2016-11" db="EMBL/GenBank/DDBJ databases">
        <authorList>
            <person name="Jaros S."/>
            <person name="Januszkiewicz K."/>
            <person name="Wedrychowicz H."/>
        </authorList>
    </citation>
    <scope>NUCLEOTIDE SEQUENCE [LARGE SCALE GENOMIC DNA]</scope>
    <source>
        <strain evidence="9">DSM 26884</strain>
    </source>
</reference>
<keyword evidence="5" id="KW-0234">DNA repair</keyword>
<keyword evidence="3 8" id="KW-0808">Transferase</keyword>
<evidence type="ECO:0000313" key="8">
    <source>
        <dbReference type="EMBL" id="RGX78816.1"/>
    </source>
</evidence>
<dbReference type="CDD" id="cd06445">
    <property type="entry name" value="ATase"/>
    <property type="match status" value="1"/>
</dbReference>
<evidence type="ECO:0000256" key="1">
    <source>
        <dbReference type="ARBA" id="ARBA00001286"/>
    </source>
</evidence>
<organism evidence="9 10">
    <name type="scientific">Bacteroides stercorirosoris</name>
    <dbReference type="NCBI Taxonomy" id="871324"/>
    <lineage>
        <taxon>Bacteria</taxon>
        <taxon>Pseudomonadati</taxon>
        <taxon>Bacteroidota</taxon>
        <taxon>Bacteroidia</taxon>
        <taxon>Bacteroidales</taxon>
        <taxon>Bacteroidaceae</taxon>
        <taxon>Bacteroides</taxon>
    </lineage>
</organism>
<gene>
    <name evidence="8" type="ORF">DXA68_10055</name>
    <name evidence="9" type="ORF">SAMN05444350_13321</name>
</gene>
<dbReference type="eggNOG" id="COG3695">
    <property type="taxonomic scope" value="Bacteria"/>
</dbReference>
<dbReference type="SUPFAM" id="SSF46767">
    <property type="entry name" value="Methylated DNA-protein cysteine methyltransferase, C-terminal domain"/>
    <property type="match status" value="1"/>
</dbReference>
<evidence type="ECO:0000313" key="10">
    <source>
        <dbReference type="Proteomes" id="UP000184192"/>
    </source>
</evidence>
<keyword evidence="4" id="KW-0227">DNA damage</keyword>
<dbReference type="GO" id="GO:0032259">
    <property type="term" value="P:methylation"/>
    <property type="evidence" value="ECO:0007669"/>
    <property type="project" value="UniProtKB-KW"/>
</dbReference>
<reference evidence="8 11" key="3">
    <citation type="submission" date="2018-08" db="EMBL/GenBank/DDBJ databases">
        <title>A genome reference for cultivated species of the human gut microbiota.</title>
        <authorList>
            <person name="Zou Y."/>
            <person name="Xue W."/>
            <person name="Luo G."/>
        </authorList>
    </citation>
    <scope>NUCLEOTIDE SEQUENCE [LARGE SCALE GENOMIC DNA]</scope>
    <source>
        <strain evidence="8 11">OF03-9BH</strain>
    </source>
</reference>
<reference evidence="10" key="2">
    <citation type="submission" date="2016-11" db="EMBL/GenBank/DDBJ databases">
        <authorList>
            <person name="Varghese N."/>
            <person name="Submissions S."/>
        </authorList>
    </citation>
    <scope>NUCLEOTIDE SEQUENCE [LARGE SCALE GENOMIC DNA]</scope>
    <source>
        <strain evidence="10">DSM 26884</strain>
    </source>
</reference>
<evidence type="ECO:0000256" key="2">
    <source>
        <dbReference type="ARBA" id="ARBA00022603"/>
    </source>
</evidence>
<dbReference type="InterPro" id="IPR036388">
    <property type="entry name" value="WH-like_DNA-bd_sf"/>
</dbReference>
<evidence type="ECO:0000313" key="9">
    <source>
        <dbReference type="EMBL" id="SHJ51935.1"/>
    </source>
</evidence>
<evidence type="ECO:0000256" key="4">
    <source>
        <dbReference type="ARBA" id="ARBA00022763"/>
    </source>
</evidence>
<sequence length="105" mass="11825">MDQVSFRNEVYSVVASIPSGRVLTYGQIAYLVGRPQCSRMVGQAMHNASEERNLPCHRVVNSQGRLAPFWPEQRELLEKEGVAFRKNGCVDLKACGWEILKESIS</sequence>
<dbReference type="EMBL" id="QSCF01000013">
    <property type="protein sequence ID" value="RGX78816.1"/>
    <property type="molecule type" value="Genomic_DNA"/>
</dbReference>
<dbReference type="InterPro" id="IPR014048">
    <property type="entry name" value="MethylDNA_cys_MeTrfase_DNA-bd"/>
</dbReference>
<evidence type="ECO:0000256" key="5">
    <source>
        <dbReference type="ARBA" id="ARBA00023204"/>
    </source>
</evidence>